<evidence type="ECO:0000256" key="1">
    <source>
        <dbReference type="SAM" id="MobiDB-lite"/>
    </source>
</evidence>
<organism evidence="2 3">
    <name type="scientific">Stylosanthes scabra</name>
    <dbReference type="NCBI Taxonomy" id="79078"/>
    <lineage>
        <taxon>Eukaryota</taxon>
        <taxon>Viridiplantae</taxon>
        <taxon>Streptophyta</taxon>
        <taxon>Embryophyta</taxon>
        <taxon>Tracheophyta</taxon>
        <taxon>Spermatophyta</taxon>
        <taxon>Magnoliopsida</taxon>
        <taxon>eudicotyledons</taxon>
        <taxon>Gunneridae</taxon>
        <taxon>Pentapetalae</taxon>
        <taxon>rosids</taxon>
        <taxon>fabids</taxon>
        <taxon>Fabales</taxon>
        <taxon>Fabaceae</taxon>
        <taxon>Papilionoideae</taxon>
        <taxon>50 kb inversion clade</taxon>
        <taxon>dalbergioids sensu lato</taxon>
        <taxon>Dalbergieae</taxon>
        <taxon>Pterocarpus clade</taxon>
        <taxon>Stylosanthes</taxon>
    </lineage>
</organism>
<comment type="caution">
    <text evidence="2">The sequence shown here is derived from an EMBL/GenBank/DDBJ whole genome shotgun (WGS) entry which is preliminary data.</text>
</comment>
<feature type="compositionally biased region" description="Low complexity" evidence="1">
    <location>
        <begin position="90"/>
        <end position="107"/>
    </location>
</feature>
<dbReference type="Proteomes" id="UP001341840">
    <property type="component" value="Unassembled WGS sequence"/>
</dbReference>
<keyword evidence="3" id="KW-1185">Reference proteome</keyword>
<evidence type="ECO:0000313" key="3">
    <source>
        <dbReference type="Proteomes" id="UP001341840"/>
    </source>
</evidence>
<feature type="region of interest" description="Disordered" evidence="1">
    <location>
        <begin position="90"/>
        <end position="115"/>
    </location>
</feature>
<name>A0ABU6RWX5_9FABA</name>
<sequence>MPKRPHVPSDPREEIPLSQFVPPSIGNDAETNSQPQAAPTFVIPVPPPMPKSMRPLRPKQRILRSPTPFSDVAFSTRHAQPAAITTQNLPIHQQQPLIPQGQPQAIPSTSNQDAPSQETVAAARGTTPEMIFNFMPTLTSLQLRNDKTMGL</sequence>
<evidence type="ECO:0000313" key="2">
    <source>
        <dbReference type="EMBL" id="MED6128475.1"/>
    </source>
</evidence>
<protein>
    <submittedName>
        <fullName evidence="2">Uncharacterized protein</fullName>
    </submittedName>
</protein>
<accession>A0ABU6RWX5</accession>
<reference evidence="2 3" key="1">
    <citation type="journal article" date="2023" name="Plants (Basel)">
        <title>Bridging the Gap: Combining Genomics and Transcriptomics Approaches to Understand Stylosanthes scabra, an Orphan Legume from the Brazilian Caatinga.</title>
        <authorList>
            <person name="Ferreira-Neto J.R.C."/>
            <person name="da Silva M.D."/>
            <person name="Binneck E."/>
            <person name="de Melo N.F."/>
            <person name="da Silva R.H."/>
            <person name="de Melo A.L.T.M."/>
            <person name="Pandolfi V."/>
            <person name="Bustamante F.O."/>
            <person name="Brasileiro-Vidal A.C."/>
            <person name="Benko-Iseppon A.M."/>
        </authorList>
    </citation>
    <scope>NUCLEOTIDE SEQUENCE [LARGE SCALE GENOMIC DNA]</scope>
    <source>
        <tissue evidence="2">Leaves</tissue>
    </source>
</reference>
<gene>
    <name evidence="2" type="ORF">PIB30_098268</name>
</gene>
<proteinExistence type="predicted"/>
<feature type="region of interest" description="Disordered" evidence="1">
    <location>
        <begin position="1"/>
        <end position="55"/>
    </location>
</feature>
<dbReference type="EMBL" id="JASCZI010032702">
    <property type="protein sequence ID" value="MED6128475.1"/>
    <property type="molecule type" value="Genomic_DNA"/>
</dbReference>